<feature type="transmembrane region" description="Helical" evidence="9">
    <location>
        <begin position="348"/>
        <end position="364"/>
    </location>
</feature>
<evidence type="ECO:0000313" key="11">
    <source>
        <dbReference type="Proteomes" id="UP000580250"/>
    </source>
</evidence>
<evidence type="ECO:0000256" key="8">
    <source>
        <dbReference type="SAM" id="MobiDB-lite"/>
    </source>
</evidence>
<name>A0A6V7U7J0_MELEN</name>
<dbReference type="PANTHER" id="PTHR10778:SF10">
    <property type="entry name" value="SOLUTE CARRIER FAMILY 35 MEMBER B1"/>
    <property type="match status" value="1"/>
</dbReference>
<keyword evidence="6 9" id="KW-1133">Transmembrane helix</keyword>
<evidence type="ECO:0000256" key="1">
    <source>
        <dbReference type="ARBA" id="ARBA00004477"/>
    </source>
</evidence>
<keyword evidence="3" id="KW-0813">Transport</keyword>
<feature type="transmembrane region" description="Helical" evidence="9">
    <location>
        <begin position="102"/>
        <end position="122"/>
    </location>
</feature>
<dbReference type="GO" id="GO:0005460">
    <property type="term" value="F:UDP-glucose transmembrane transporter activity"/>
    <property type="evidence" value="ECO:0007669"/>
    <property type="project" value="TreeGrafter"/>
</dbReference>
<dbReference type="OrthoDB" id="78344at2759"/>
<dbReference type="SUPFAM" id="SSF103481">
    <property type="entry name" value="Multidrug resistance efflux transporter EmrE"/>
    <property type="match status" value="2"/>
</dbReference>
<dbReference type="InterPro" id="IPR037185">
    <property type="entry name" value="EmrE-like"/>
</dbReference>
<keyword evidence="4 9" id="KW-0812">Transmembrane</keyword>
<evidence type="ECO:0000256" key="7">
    <source>
        <dbReference type="ARBA" id="ARBA00023136"/>
    </source>
</evidence>
<dbReference type="GO" id="GO:0005459">
    <property type="term" value="F:UDP-galactose transmembrane transporter activity"/>
    <property type="evidence" value="ECO:0007669"/>
    <property type="project" value="TreeGrafter"/>
</dbReference>
<proteinExistence type="inferred from homology"/>
<gene>
    <name evidence="10" type="ORF">MENT_LOCUS9379</name>
</gene>
<evidence type="ECO:0000256" key="9">
    <source>
        <dbReference type="SAM" id="Phobius"/>
    </source>
</evidence>
<dbReference type="InterPro" id="IPR013657">
    <property type="entry name" value="SCL35B1-4/HUT1"/>
</dbReference>
<dbReference type="GO" id="GO:0000139">
    <property type="term" value="C:Golgi membrane"/>
    <property type="evidence" value="ECO:0007669"/>
    <property type="project" value="TreeGrafter"/>
</dbReference>
<evidence type="ECO:0000256" key="6">
    <source>
        <dbReference type="ARBA" id="ARBA00022989"/>
    </source>
</evidence>
<dbReference type="PANTHER" id="PTHR10778">
    <property type="entry name" value="SOLUTE CARRIER FAMILY 35 MEMBER B"/>
    <property type="match status" value="1"/>
</dbReference>
<dbReference type="GO" id="GO:0005789">
    <property type="term" value="C:endoplasmic reticulum membrane"/>
    <property type="evidence" value="ECO:0007669"/>
    <property type="project" value="UniProtKB-SubCell"/>
</dbReference>
<sequence length="392" mass="44236">MTSKEIPHKTTNEEEIKIVLLKESEITPLLLEQKQQTKGLKENKTKMVSGSTLHRASQQGWTQRALNLAFCAGGIIVCYGAFSFFQEKITIKTYGEKNEKFIFMQALVFFQCICNLLLATIVKNNGAKTAIIMDNVPSFMYSICSISYFLAMLFSNMALEWVNYPTQILGKSCKPIPIMLFGVFFAHKRYPLRKYFYVLLIVIGMAIFLYKPGKQVKHFEFGAGELLLCASLAMDGVTGAVQDRIRHYYTTDKWAMMFSMNAFSSAFLSLMLVVSGELIAFFNFLVAYPGALREILLFSVSGAIGQCFIFKTVTDFGPLTCSIVTTLRKLFSLVFSILLFSHPYTNRHILGTILVFAALLLDALDSRKNHQKEKEKNGGIGYKPIPVEEKRT</sequence>
<keyword evidence="5" id="KW-0256">Endoplasmic reticulum</keyword>
<evidence type="ECO:0000313" key="10">
    <source>
        <dbReference type="EMBL" id="CAD2148615.1"/>
    </source>
</evidence>
<evidence type="ECO:0000256" key="5">
    <source>
        <dbReference type="ARBA" id="ARBA00022824"/>
    </source>
</evidence>
<protein>
    <submittedName>
        <fullName evidence="10">Uncharacterized protein</fullName>
    </submittedName>
</protein>
<reference evidence="10 11" key="1">
    <citation type="submission" date="2020-08" db="EMBL/GenBank/DDBJ databases">
        <authorList>
            <person name="Koutsovoulos G."/>
            <person name="Danchin GJ E."/>
        </authorList>
    </citation>
    <scope>NUCLEOTIDE SEQUENCE [LARGE SCALE GENOMIC DNA]</scope>
</reference>
<dbReference type="Proteomes" id="UP000580250">
    <property type="component" value="Unassembled WGS sequence"/>
</dbReference>
<comment type="caution">
    <text evidence="10">The sequence shown here is derived from an EMBL/GenBank/DDBJ whole genome shotgun (WGS) entry which is preliminary data.</text>
</comment>
<feature type="transmembrane region" description="Helical" evidence="9">
    <location>
        <begin position="168"/>
        <end position="187"/>
    </location>
</feature>
<comment type="subcellular location">
    <subcellularLocation>
        <location evidence="1">Endoplasmic reticulum membrane</location>
        <topology evidence="1">Multi-pass membrane protein</topology>
    </subcellularLocation>
</comment>
<feature type="transmembrane region" description="Helical" evidence="9">
    <location>
        <begin position="143"/>
        <end position="162"/>
    </location>
</feature>
<feature type="region of interest" description="Disordered" evidence="8">
    <location>
        <begin position="372"/>
        <end position="392"/>
    </location>
</feature>
<evidence type="ECO:0000256" key="3">
    <source>
        <dbReference type="ARBA" id="ARBA00022448"/>
    </source>
</evidence>
<accession>A0A6V7U7J0</accession>
<keyword evidence="7 9" id="KW-0472">Membrane</keyword>
<evidence type="ECO:0000256" key="2">
    <source>
        <dbReference type="ARBA" id="ARBA00010694"/>
    </source>
</evidence>
<feature type="transmembrane region" description="Helical" evidence="9">
    <location>
        <begin position="194"/>
        <end position="210"/>
    </location>
</feature>
<evidence type="ECO:0000256" key="4">
    <source>
        <dbReference type="ARBA" id="ARBA00022692"/>
    </source>
</evidence>
<feature type="transmembrane region" description="Helical" evidence="9">
    <location>
        <begin position="65"/>
        <end position="82"/>
    </location>
</feature>
<feature type="transmembrane region" description="Helical" evidence="9">
    <location>
        <begin position="262"/>
        <end position="289"/>
    </location>
</feature>
<dbReference type="Pfam" id="PF08449">
    <property type="entry name" value="UAA"/>
    <property type="match status" value="1"/>
</dbReference>
<comment type="similarity">
    <text evidence="2">Belongs to the nucleotide-sugar transporter family. SLC35B subfamily.</text>
</comment>
<dbReference type="EMBL" id="CAJEWN010000042">
    <property type="protein sequence ID" value="CAD2148615.1"/>
    <property type="molecule type" value="Genomic_DNA"/>
</dbReference>
<dbReference type="AlphaFoldDB" id="A0A6V7U7J0"/>
<feature type="transmembrane region" description="Helical" evidence="9">
    <location>
        <begin position="295"/>
        <end position="314"/>
    </location>
</feature>
<organism evidence="10 11">
    <name type="scientific">Meloidogyne enterolobii</name>
    <name type="common">Root-knot nematode worm</name>
    <name type="synonym">Meloidogyne mayaguensis</name>
    <dbReference type="NCBI Taxonomy" id="390850"/>
    <lineage>
        <taxon>Eukaryota</taxon>
        <taxon>Metazoa</taxon>
        <taxon>Ecdysozoa</taxon>
        <taxon>Nematoda</taxon>
        <taxon>Chromadorea</taxon>
        <taxon>Rhabditida</taxon>
        <taxon>Tylenchina</taxon>
        <taxon>Tylenchomorpha</taxon>
        <taxon>Tylenchoidea</taxon>
        <taxon>Meloidogynidae</taxon>
        <taxon>Meloidogyninae</taxon>
        <taxon>Meloidogyne</taxon>
    </lineage>
</organism>